<dbReference type="PRINTS" id="PR00344">
    <property type="entry name" value="BCTRLSENSOR"/>
</dbReference>
<dbReference type="CDD" id="cd00075">
    <property type="entry name" value="HATPase"/>
    <property type="match status" value="1"/>
</dbReference>
<keyword evidence="6 11" id="KW-0812">Transmembrane</keyword>
<dbReference type="CDD" id="cd00082">
    <property type="entry name" value="HisKA"/>
    <property type="match status" value="1"/>
</dbReference>
<dbReference type="InterPro" id="IPR003661">
    <property type="entry name" value="HisK_dim/P_dom"/>
</dbReference>
<feature type="domain" description="Histidine kinase" evidence="12">
    <location>
        <begin position="254"/>
        <end position="454"/>
    </location>
</feature>
<keyword evidence="5" id="KW-0808">Transferase</keyword>
<evidence type="ECO:0000259" key="12">
    <source>
        <dbReference type="PROSITE" id="PS50109"/>
    </source>
</evidence>
<sequence length="455" mass="48561">MRGGTRHSLKRRLVTRLIAVQAAVIALVVVAAFLALWLGGHFASKLEPEDAILEAVAHALGRDSGGGLVLRPTRQLADLRRRSPDLWFVVRDKDGIILSEGRVPEEYARIGAVAMGVGQARFGWNLGDPPRQIARLKQMDTAAGRVQVLTGPGSYIPLRRVVWAVAISVAGIVLPIVLVMALATLTATPLVVGRALSGLRTVAEKARQIDAGRRGGRLPLDGVPAEVVPLVTAVNDALARLDDGYERRQRFLVDAAHELRTPIAILTTRLEALDDSPQRQRLLADAARLSNLAGQLLDLQRIDAAPCAMTTLDLVALAREVAADLAPLAIAAGFELSFEARVKTMKVRGDPLGLARALTNLVQNAIDHAGRPGLITITVAEGGIVEIADDGNGIPAAQREQIFEPFQRLDTRSHGTGLGLHLVVEIVRLHDGTIAVVDAPGGGACFRITLPQPED</sequence>
<dbReference type="AlphaFoldDB" id="A0A840C648"/>
<reference evidence="14 15" key="1">
    <citation type="submission" date="2020-08" db="EMBL/GenBank/DDBJ databases">
        <title>Genomic Encyclopedia of Type Strains, Phase IV (KMG-IV): sequencing the most valuable type-strain genomes for metagenomic binning, comparative biology and taxonomic classification.</title>
        <authorList>
            <person name="Goeker M."/>
        </authorList>
    </citation>
    <scope>NUCLEOTIDE SEQUENCE [LARGE SCALE GENOMIC DNA]</scope>
    <source>
        <strain evidence="14 15">DSM 103737</strain>
    </source>
</reference>
<dbReference type="Gene3D" id="3.30.565.10">
    <property type="entry name" value="Histidine kinase-like ATPase, C-terminal domain"/>
    <property type="match status" value="1"/>
</dbReference>
<dbReference type="SUPFAM" id="SSF55874">
    <property type="entry name" value="ATPase domain of HSP90 chaperone/DNA topoisomerase II/histidine kinase"/>
    <property type="match status" value="1"/>
</dbReference>
<feature type="transmembrane region" description="Helical" evidence="11">
    <location>
        <begin position="20"/>
        <end position="39"/>
    </location>
</feature>
<evidence type="ECO:0000313" key="15">
    <source>
        <dbReference type="Proteomes" id="UP000577362"/>
    </source>
</evidence>
<evidence type="ECO:0000259" key="13">
    <source>
        <dbReference type="PROSITE" id="PS50885"/>
    </source>
</evidence>
<evidence type="ECO:0000313" key="14">
    <source>
        <dbReference type="EMBL" id="MBB4019078.1"/>
    </source>
</evidence>
<feature type="domain" description="HAMP" evidence="13">
    <location>
        <begin position="193"/>
        <end position="246"/>
    </location>
</feature>
<dbReference type="InterPro" id="IPR003660">
    <property type="entry name" value="HAMP_dom"/>
</dbReference>
<evidence type="ECO:0000256" key="6">
    <source>
        <dbReference type="ARBA" id="ARBA00022692"/>
    </source>
</evidence>
<dbReference type="Proteomes" id="UP000577362">
    <property type="component" value="Unassembled WGS sequence"/>
</dbReference>
<dbReference type="EC" id="2.7.13.3" evidence="3"/>
<dbReference type="SMART" id="SM00387">
    <property type="entry name" value="HATPase_c"/>
    <property type="match status" value="1"/>
</dbReference>
<dbReference type="GO" id="GO:0005886">
    <property type="term" value="C:plasma membrane"/>
    <property type="evidence" value="ECO:0007669"/>
    <property type="project" value="TreeGrafter"/>
</dbReference>
<dbReference type="GO" id="GO:0000155">
    <property type="term" value="F:phosphorelay sensor kinase activity"/>
    <property type="evidence" value="ECO:0007669"/>
    <property type="project" value="InterPro"/>
</dbReference>
<organism evidence="14 15">
    <name type="scientific">Chelatococcus caeni</name>
    <dbReference type="NCBI Taxonomy" id="1348468"/>
    <lineage>
        <taxon>Bacteria</taxon>
        <taxon>Pseudomonadati</taxon>
        <taxon>Pseudomonadota</taxon>
        <taxon>Alphaproteobacteria</taxon>
        <taxon>Hyphomicrobiales</taxon>
        <taxon>Chelatococcaceae</taxon>
        <taxon>Chelatococcus</taxon>
    </lineage>
</organism>
<dbReference type="RefSeq" id="WP_183317816.1">
    <property type="nucleotide sequence ID" value="NZ_JACIEN010000006.1"/>
</dbReference>
<dbReference type="InterPro" id="IPR003594">
    <property type="entry name" value="HATPase_dom"/>
</dbReference>
<gene>
    <name evidence="14" type="ORF">GGR16_004125</name>
</gene>
<comment type="subcellular location">
    <subcellularLocation>
        <location evidence="2">Membrane</location>
        <topology evidence="2">Multi-pass membrane protein</topology>
    </subcellularLocation>
</comment>
<dbReference type="SUPFAM" id="SSF47384">
    <property type="entry name" value="Homodimeric domain of signal transducing histidine kinase"/>
    <property type="match status" value="1"/>
</dbReference>
<dbReference type="InterPro" id="IPR005467">
    <property type="entry name" value="His_kinase_dom"/>
</dbReference>
<keyword evidence="10 11" id="KW-0472">Membrane</keyword>
<dbReference type="PROSITE" id="PS50885">
    <property type="entry name" value="HAMP"/>
    <property type="match status" value="1"/>
</dbReference>
<evidence type="ECO:0000256" key="8">
    <source>
        <dbReference type="ARBA" id="ARBA00022989"/>
    </source>
</evidence>
<dbReference type="InterPro" id="IPR004358">
    <property type="entry name" value="Sig_transdc_His_kin-like_C"/>
</dbReference>
<evidence type="ECO:0000256" key="2">
    <source>
        <dbReference type="ARBA" id="ARBA00004141"/>
    </source>
</evidence>
<dbReference type="Pfam" id="PF00512">
    <property type="entry name" value="HisKA"/>
    <property type="match status" value="1"/>
</dbReference>
<keyword evidence="8 11" id="KW-1133">Transmembrane helix</keyword>
<dbReference type="SMART" id="SM00388">
    <property type="entry name" value="HisKA"/>
    <property type="match status" value="1"/>
</dbReference>
<dbReference type="InterPro" id="IPR036890">
    <property type="entry name" value="HATPase_C_sf"/>
</dbReference>
<proteinExistence type="predicted"/>
<evidence type="ECO:0000256" key="4">
    <source>
        <dbReference type="ARBA" id="ARBA00022553"/>
    </source>
</evidence>
<keyword evidence="4" id="KW-0597">Phosphoprotein</keyword>
<dbReference type="PANTHER" id="PTHR45436:SF15">
    <property type="entry name" value="SENSOR HISTIDINE KINASE CUSS"/>
    <property type="match status" value="1"/>
</dbReference>
<protein>
    <recommendedName>
        <fullName evidence="3">histidine kinase</fullName>
        <ecNumber evidence="3">2.7.13.3</ecNumber>
    </recommendedName>
</protein>
<evidence type="ECO:0000256" key="11">
    <source>
        <dbReference type="SAM" id="Phobius"/>
    </source>
</evidence>
<evidence type="ECO:0000256" key="5">
    <source>
        <dbReference type="ARBA" id="ARBA00022679"/>
    </source>
</evidence>
<keyword evidence="9" id="KW-0902">Two-component regulatory system</keyword>
<evidence type="ECO:0000256" key="10">
    <source>
        <dbReference type="ARBA" id="ARBA00023136"/>
    </source>
</evidence>
<keyword evidence="15" id="KW-1185">Reference proteome</keyword>
<comment type="caution">
    <text evidence="14">The sequence shown here is derived from an EMBL/GenBank/DDBJ whole genome shotgun (WGS) entry which is preliminary data.</text>
</comment>
<dbReference type="InterPro" id="IPR050428">
    <property type="entry name" value="TCS_sensor_his_kinase"/>
</dbReference>
<dbReference type="Pfam" id="PF02518">
    <property type="entry name" value="HATPase_c"/>
    <property type="match status" value="1"/>
</dbReference>
<comment type="catalytic activity">
    <reaction evidence="1">
        <text>ATP + protein L-histidine = ADP + protein N-phospho-L-histidine.</text>
        <dbReference type="EC" id="2.7.13.3"/>
    </reaction>
</comment>
<evidence type="ECO:0000256" key="7">
    <source>
        <dbReference type="ARBA" id="ARBA00022777"/>
    </source>
</evidence>
<dbReference type="PROSITE" id="PS50109">
    <property type="entry name" value="HIS_KIN"/>
    <property type="match status" value="1"/>
</dbReference>
<evidence type="ECO:0000256" key="3">
    <source>
        <dbReference type="ARBA" id="ARBA00012438"/>
    </source>
</evidence>
<evidence type="ECO:0000256" key="1">
    <source>
        <dbReference type="ARBA" id="ARBA00000085"/>
    </source>
</evidence>
<accession>A0A840C648</accession>
<feature type="transmembrane region" description="Helical" evidence="11">
    <location>
        <begin position="161"/>
        <end position="185"/>
    </location>
</feature>
<evidence type="ECO:0000256" key="9">
    <source>
        <dbReference type="ARBA" id="ARBA00023012"/>
    </source>
</evidence>
<name>A0A840C648_9HYPH</name>
<dbReference type="Gene3D" id="1.10.287.130">
    <property type="match status" value="1"/>
</dbReference>
<keyword evidence="7 14" id="KW-0418">Kinase</keyword>
<dbReference type="PANTHER" id="PTHR45436">
    <property type="entry name" value="SENSOR HISTIDINE KINASE YKOH"/>
    <property type="match status" value="1"/>
</dbReference>
<dbReference type="EMBL" id="JACIEN010000006">
    <property type="protein sequence ID" value="MBB4019078.1"/>
    <property type="molecule type" value="Genomic_DNA"/>
</dbReference>
<dbReference type="InterPro" id="IPR036097">
    <property type="entry name" value="HisK_dim/P_sf"/>
</dbReference>